<dbReference type="Pfam" id="PF01915">
    <property type="entry name" value="Glyco_hydro_3_C"/>
    <property type="match status" value="1"/>
</dbReference>
<evidence type="ECO:0000256" key="5">
    <source>
        <dbReference type="ARBA" id="ARBA00022801"/>
    </source>
</evidence>
<dbReference type="EMBL" id="CAIX01000013">
    <property type="protein sequence ID" value="CCI40933.1"/>
    <property type="molecule type" value="Genomic_DNA"/>
</dbReference>
<dbReference type="OrthoDB" id="416222at2759"/>
<evidence type="ECO:0000256" key="2">
    <source>
        <dbReference type="ARBA" id="ARBA00005336"/>
    </source>
</evidence>
<keyword evidence="4 7" id="KW-0732">Signal</keyword>
<dbReference type="PROSITE" id="PS51257">
    <property type="entry name" value="PROKAR_LIPOPROTEIN"/>
    <property type="match status" value="1"/>
</dbReference>
<dbReference type="PANTHER" id="PTHR30620:SF16">
    <property type="entry name" value="LYSOSOMAL BETA GLUCOSIDASE"/>
    <property type="match status" value="1"/>
</dbReference>
<name>A0A024G275_9STRA</name>
<organism evidence="9 10">
    <name type="scientific">Albugo candida</name>
    <dbReference type="NCBI Taxonomy" id="65357"/>
    <lineage>
        <taxon>Eukaryota</taxon>
        <taxon>Sar</taxon>
        <taxon>Stramenopiles</taxon>
        <taxon>Oomycota</taxon>
        <taxon>Peronosporomycetes</taxon>
        <taxon>Albuginales</taxon>
        <taxon>Albuginaceae</taxon>
        <taxon>Albugo</taxon>
    </lineage>
</organism>
<gene>
    <name evidence="9" type="ORF">BN9_017170</name>
</gene>
<dbReference type="InterPro" id="IPR036881">
    <property type="entry name" value="Glyco_hydro_3_C_sf"/>
</dbReference>
<dbReference type="SUPFAM" id="SSF51445">
    <property type="entry name" value="(Trans)glycosidases"/>
    <property type="match status" value="1"/>
</dbReference>
<evidence type="ECO:0000256" key="7">
    <source>
        <dbReference type="SAM" id="SignalP"/>
    </source>
</evidence>
<dbReference type="InterPro" id="IPR013783">
    <property type="entry name" value="Ig-like_fold"/>
</dbReference>
<dbReference type="InterPro" id="IPR001764">
    <property type="entry name" value="Glyco_hydro_3_N"/>
</dbReference>
<proteinExistence type="inferred from homology"/>
<keyword evidence="5" id="KW-0378">Hydrolase</keyword>
<evidence type="ECO:0000313" key="9">
    <source>
        <dbReference type="EMBL" id="CCI40933.1"/>
    </source>
</evidence>
<dbReference type="AlphaFoldDB" id="A0A024G275"/>
<feature type="domain" description="Fibronectin type III-like" evidence="8">
    <location>
        <begin position="660"/>
        <end position="738"/>
    </location>
</feature>
<dbReference type="Gene3D" id="3.20.20.300">
    <property type="entry name" value="Glycoside hydrolase, family 3, N-terminal domain"/>
    <property type="match status" value="1"/>
</dbReference>
<sequence>MSKSLQSLCVLGVACISRTYGRDVEVDTIYNKLSLDHKLGQLFQLEAALTVMDGKDLNFTELDMYAKLGIGSYFNNFGVFDKDGFQENLNGVEIRDIIDNMMNVSLEKEPLNPILYGLDSVHGANFVGKSTIFPAQINVGSTFDVTYSYEIGVITSNDMAGAGSKYSFGPVLDVALNLRSPRVQETYGQDSYLVSRMGAENVKGIQNSGLVSACPKHFLGYQHNAIGYDRTNVDISRFNLVNTALRPFMAAIDAGALSIMESYSSLNTMPMVDNAEWLHTVLRDVLHFKGILITDYKEVQNLVDFHHTAESYAGALKRSIRAGVDVSMVADLAIDWIEILKQILDDDKTMGPYIEAAVKRVIYVKKQLNLYKNPYSGMENLANIGSQESVDLAIQVARDSIVLLRNNAFVLPLKPFTRVFLTGNGIDNAGAQSGGWSHMWQGKDGNEYFKERITILDGLRQYVPVPLLTYMDINEEFAELEVVPALVLAKLADVCVVALAEHPGVEKPYDIDNLALPPSQARFLDAMRLACNQIVLVLIQARPRTFDDSPDIDAIVNTMLVGPYGGQAIAEILVGLYNPNGRQVLPYSMKDGLNGIPYNAPVDTLCGSDACLAEYPFGHGLSYSIFLYSNLRLSTRNVSCWGTLNVSVDVTNLGILPGKEAVLLFIQQKTRSHVPEVKNLKAFEKIFLLPGITETVTFQLQQDAWTYLSPNLNETNLNDSFRPVCEPGAFYVAMKYDTLCKFDDSETNEMCGQFTVVKEFQ</sequence>
<feature type="chain" id="PRO_5001532123" description="beta-glucosidase" evidence="7">
    <location>
        <begin position="22"/>
        <end position="761"/>
    </location>
</feature>
<dbReference type="GO" id="GO:0009251">
    <property type="term" value="P:glucan catabolic process"/>
    <property type="evidence" value="ECO:0007669"/>
    <property type="project" value="TreeGrafter"/>
</dbReference>
<dbReference type="SMART" id="SM01217">
    <property type="entry name" value="Fn3_like"/>
    <property type="match status" value="1"/>
</dbReference>
<feature type="signal peptide" evidence="7">
    <location>
        <begin position="1"/>
        <end position="21"/>
    </location>
</feature>
<dbReference type="Pfam" id="PF14310">
    <property type="entry name" value="Fn3-like"/>
    <property type="match status" value="1"/>
</dbReference>
<dbReference type="GO" id="GO:0008422">
    <property type="term" value="F:beta-glucosidase activity"/>
    <property type="evidence" value="ECO:0007669"/>
    <property type="project" value="UniProtKB-EC"/>
</dbReference>
<dbReference type="InterPro" id="IPR002772">
    <property type="entry name" value="Glyco_hydro_3_C"/>
</dbReference>
<dbReference type="InterPro" id="IPR017853">
    <property type="entry name" value="GH"/>
</dbReference>
<evidence type="ECO:0000313" key="10">
    <source>
        <dbReference type="Proteomes" id="UP000053237"/>
    </source>
</evidence>
<dbReference type="InterPro" id="IPR026891">
    <property type="entry name" value="Fn3-like"/>
</dbReference>
<evidence type="ECO:0000259" key="8">
    <source>
        <dbReference type="SMART" id="SM01217"/>
    </source>
</evidence>
<evidence type="ECO:0000256" key="6">
    <source>
        <dbReference type="ARBA" id="ARBA00023295"/>
    </source>
</evidence>
<evidence type="ECO:0000256" key="1">
    <source>
        <dbReference type="ARBA" id="ARBA00000448"/>
    </source>
</evidence>
<dbReference type="EC" id="3.2.1.21" evidence="3"/>
<dbReference type="InterPro" id="IPR036962">
    <property type="entry name" value="Glyco_hydro_3_N_sf"/>
</dbReference>
<evidence type="ECO:0000256" key="3">
    <source>
        <dbReference type="ARBA" id="ARBA00012744"/>
    </source>
</evidence>
<dbReference type="PRINTS" id="PR00133">
    <property type="entry name" value="GLHYDRLASE3"/>
</dbReference>
<keyword evidence="6" id="KW-0326">Glycosidase</keyword>
<keyword evidence="10" id="KW-1185">Reference proteome</keyword>
<dbReference type="SUPFAM" id="SSF52279">
    <property type="entry name" value="Beta-D-glucan exohydrolase, C-terminal domain"/>
    <property type="match status" value="1"/>
</dbReference>
<dbReference type="STRING" id="65357.A0A024G275"/>
<comment type="caution">
    <text evidence="9">The sequence shown here is derived from an EMBL/GenBank/DDBJ whole genome shotgun (WGS) entry which is preliminary data.</text>
</comment>
<dbReference type="InParanoid" id="A0A024G275"/>
<dbReference type="Gene3D" id="3.40.50.1700">
    <property type="entry name" value="Glycoside hydrolase family 3 C-terminal domain"/>
    <property type="match status" value="1"/>
</dbReference>
<dbReference type="PANTHER" id="PTHR30620">
    <property type="entry name" value="PERIPLASMIC BETA-GLUCOSIDASE-RELATED"/>
    <property type="match status" value="1"/>
</dbReference>
<accession>A0A024G275</accession>
<dbReference type="InterPro" id="IPR051915">
    <property type="entry name" value="Cellulose_Degrad_GH3"/>
</dbReference>
<protein>
    <recommendedName>
        <fullName evidence="3">beta-glucosidase</fullName>
        <ecNumber evidence="3">3.2.1.21</ecNumber>
    </recommendedName>
</protein>
<dbReference type="Proteomes" id="UP000053237">
    <property type="component" value="Unassembled WGS sequence"/>
</dbReference>
<evidence type="ECO:0000256" key="4">
    <source>
        <dbReference type="ARBA" id="ARBA00022729"/>
    </source>
</evidence>
<comment type="similarity">
    <text evidence="2">Belongs to the glycosyl hydrolase 3 family.</text>
</comment>
<dbReference type="Pfam" id="PF00933">
    <property type="entry name" value="Glyco_hydro_3"/>
    <property type="match status" value="1"/>
</dbReference>
<dbReference type="Gene3D" id="2.60.40.10">
    <property type="entry name" value="Immunoglobulins"/>
    <property type="match status" value="1"/>
</dbReference>
<comment type="catalytic activity">
    <reaction evidence="1">
        <text>Hydrolysis of terminal, non-reducing beta-D-glucosyl residues with release of beta-D-glucose.</text>
        <dbReference type="EC" id="3.2.1.21"/>
    </reaction>
</comment>
<reference evidence="9 10" key="1">
    <citation type="submission" date="2012-05" db="EMBL/GenBank/DDBJ databases">
        <title>Recombination and specialization in a pathogen metapopulation.</title>
        <authorList>
            <person name="Gardiner A."/>
            <person name="Kemen E."/>
            <person name="Schultz-Larsen T."/>
            <person name="MacLean D."/>
            <person name="Van Oosterhout C."/>
            <person name="Jones J.D.G."/>
        </authorList>
    </citation>
    <scope>NUCLEOTIDE SEQUENCE [LARGE SCALE GENOMIC DNA]</scope>
    <source>
        <strain evidence="9 10">Ac Nc2</strain>
    </source>
</reference>